<name>A0A059ASR4_EUCGR</name>
<reference evidence="1" key="1">
    <citation type="submission" date="2013-07" db="EMBL/GenBank/DDBJ databases">
        <title>The genome of Eucalyptus grandis.</title>
        <authorList>
            <person name="Schmutz J."/>
            <person name="Hayes R."/>
            <person name="Myburg A."/>
            <person name="Tuskan G."/>
            <person name="Grattapaglia D."/>
            <person name="Rokhsar D.S."/>
        </authorList>
    </citation>
    <scope>NUCLEOTIDE SEQUENCE</scope>
    <source>
        <tissue evidence="1">Leaf extractions</tissue>
    </source>
</reference>
<sequence>MFERKSEIEKFDRSNNFVLWSIKMRALLTTQGLAKALDGEGELPIIMKASERVKLMEKAKSIILLNLSDEVLIEVVEEKDAVVL</sequence>
<proteinExistence type="predicted"/>
<dbReference type="Gramene" id="KCW56893">
    <property type="protein sequence ID" value="KCW56893"/>
    <property type="gene ID" value="EUGRSUZ_I02567"/>
</dbReference>
<dbReference type="InParanoid" id="A0A059ASR4"/>
<evidence type="ECO:0008006" key="2">
    <source>
        <dbReference type="Google" id="ProtNLM"/>
    </source>
</evidence>
<accession>A0A059ASR4</accession>
<evidence type="ECO:0000313" key="1">
    <source>
        <dbReference type="EMBL" id="KCW56893.1"/>
    </source>
</evidence>
<protein>
    <recommendedName>
        <fullName evidence="2">Retrotransposon Copia-like N-terminal domain-containing protein</fullName>
    </recommendedName>
</protein>
<gene>
    <name evidence="1" type="ORF">EUGRSUZ_I02567</name>
</gene>
<dbReference type="AlphaFoldDB" id="A0A059ASR4"/>
<organism evidence="1">
    <name type="scientific">Eucalyptus grandis</name>
    <name type="common">Flooded gum</name>
    <dbReference type="NCBI Taxonomy" id="71139"/>
    <lineage>
        <taxon>Eukaryota</taxon>
        <taxon>Viridiplantae</taxon>
        <taxon>Streptophyta</taxon>
        <taxon>Embryophyta</taxon>
        <taxon>Tracheophyta</taxon>
        <taxon>Spermatophyta</taxon>
        <taxon>Magnoliopsida</taxon>
        <taxon>eudicotyledons</taxon>
        <taxon>Gunneridae</taxon>
        <taxon>Pentapetalae</taxon>
        <taxon>rosids</taxon>
        <taxon>malvids</taxon>
        <taxon>Myrtales</taxon>
        <taxon>Myrtaceae</taxon>
        <taxon>Myrtoideae</taxon>
        <taxon>Eucalypteae</taxon>
        <taxon>Eucalyptus</taxon>
    </lineage>
</organism>
<dbReference type="EMBL" id="KK198761">
    <property type="protein sequence ID" value="KCW56893.1"/>
    <property type="molecule type" value="Genomic_DNA"/>
</dbReference>